<proteinExistence type="predicted"/>
<keyword evidence="1" id="KW-0472">Membrane</keyword>
<feature type="transmembrane region" description="Helical" evidence="1">
    <location>
        <begin position="48"/>
        <end position="72"/>
    </location>
</feature>
<name>A0A178LL04_9PSED</name>
<gene>
    <name evidence="2" type="ORF">A4V15_12115</name>
</gene>
<organism evidence="2 3">
    <name type="scientific">Pseudomonas oryzihabitans</name>
    <dbReference type="NCBI Taxonomy" id="47885"/>
    <lineage>
        <taxon>Bacteria</taxon>
        <taxon>Pseudomonadati</taxon>
        <taxon>Pseudomonadota</taxon>
        <taxon>Gammaproteobacteria</taxon>
        <taxon>Pseudomonadales</taxon>
        <taxon>Pseudomonadaceae</taxon>
        <taxon>Pseudomonas</taxon>
    </lineage>
</organism>
<accession>A0A178LL04</accession>
<sequence>MLKKIGLLGAFVAHVLVGVLFFLILASAALLLAWFTHQVGTLDYGKPLVPILTVLEKAVLYGDCAFFLWWVIKSTIKACKNLD</sequence>
<feature type="transmembrane region" description="Helical" evidence="1">
    <location>
        <begin position="7"/>
        <end position="36"/>
    </location>
</feature>
<evidence type="ECO:0000256" key="1">
    <source>
        <dbReference type="SAM" id="Phobius"/>
    </source>
</evidence>
<dbReference type="RefSeq" id="WP_064307008.1">
    <property type="nucleotide sequence ID" value="NZ_LWCR01000003.1"/>
</dbReference>
<dbReference type="AlphaFoldDB" id="A0A178LL04"/>
<comment type="caution">
    <text evidence="2">The sequence shown here is derived from an EMBL/GenBank/DDBJ whole genome shotgun (WGS) entry which is preliminary data.</text>
</comment>
<dbReference type="OrthoDB" id="7028354at2"/>
<reference evidence="2 3" key="1">
    <citation type="submission" date="2016-04" db="EMBL/GenBank/DDBJ databases">
        <title>Draft Genome Sequences of Staphylococcus capitis Strain H36, S. capitis Strain H65, S. cohnii Strain H62, S. hominis Strain H69, Mycobacterium iranicum Strain H39, Plantibacter sp. Strain H53, Pseudomonas oryzihabitans Strain H72, and Microbacterium sp. Strain H83, isolated from residential settings.</title>
        <authorList>
            <person name="Lymperopoulou D."/>
            <person name="Adams R.I."/>
            <person name="Lindow S."/>
            <person name="Coil D.A."/>
            <person name="Jospin G."/>
            <person name="Eisen J.A."/>
        </authorList>
    </citation>
    <scope>NUCLEOTIDE SEQUENCE [LARGE SCALE GENOMIC DNA]</scope>
    <source>
        <strain evidence="2 3">H72</strain>
    </source>
</reference>
<evidence type="ECO:0000313" key="3">
    <source>
        <dbReference type="Proteomes" id="UP000078356"/>
    </source>
</evidence>
<dbReference type="EMBL" id="LWCR01000003">
    <property type="protein sequence ID" value="OAN31797.1"/>
    <property type="molecule type" value="Genomic_DNA"/>
</dbReference>
<keyword evidence="1" id="KW-0812">Transmembrane</keyword>
<evidence type="ECO:0000313" key="2">
    <source>
        <dbReference type="EMBL" id="OAN31797.1"/>
    </source>
</evidence>
<protein>
    <submittedName>
        <fullName evidence="2">Uncharacterized protein</fullName>
    </submittedName>
</protein>
<dbReference type="Proteomes" id="UP000078356">
    <property type="component" value="Unassembled WGS sequence"/>
</dbReference>
<keyword evidence="1" id="KW-1133">Transmembrane helix</keyword>